<accession>A0A3R9VY40</accession>
<name>A0A3R9VY40_9ENTR</name>
<dbReference type="PANTHER" id="PTHR34319:SF6">
    <property type="entry name" value="MAJOR EXPORTED PROTEIN"/>
    <property type="match status" value="1"/>
</dbReference>
<comment type="caution">
    <text evidence="1">The sequence shown here is derived from an EMBL/GenBank/DDBJ whole genome shotgun (WGS) entry which is preliminary data.</text>
</comment>
<dbReference type="PANTHER" id="PTHR34319">
    <property type="entry name" value="MAJOR EXPORTED PROTEIN"/>
    <property type="match status" value="1"/>
</dbReference>
<dbReference type="Pfam" id="PF05638">
    <property type="entry name" value="T6SS_HCP"/>
    <property type="match status" value="1"/>
</dbReference>
<reference evidence="1 2" key="1">
    <citation type="submission" date="2018-12" db="EMBL/GenBank/DDBJ databases">
        <title>The Genome Submission of two Enterobacter spp. strains.</title>
        <authorList>
            <person name="Wu W."/>
            <person name="Wei L."/>
            <person name="Feng Y."/>
            <person name="Zong Z."/>
        </authorList>
    </citation>
    <scope>NUCLEOTIDE SEQUENCE [LARGE SCALE GENOMIC DNA]</scope>
    <source>
        <strain evidence="1 2">WCHEHu045002</strain>
    </source>
</reference>
<sequence length="163" mass="18281">MPIPAHLFLTDDGGAIIKGSSDVQNREGSIEVFSFSHGLHIPVDGSTGKQTGTRVHGSFTIGKEFDSSSTYLYKAVSTGQLLKSAELKWYRINDAGQEVEYFNMFLENVRVVSVTPVMANCKDPNSQHLNHMEIVDLRYEKITWKYLDGNLVHSDAWNERKTA</sequence>
<dbReference type="InterPro" id="IPR008514">
    <property type="entry name" value="T6SS_Hcp"/>
</dbReference>
<dbReference type="RefSeq" id="WP_125915305.1">
    <property type="nucleotide sequence ID" value="NZ_JANZKT010000002.1"/>
</dbReference>
<protein>
    <submittedName>
        <fullName evidence="1">Hcp family type VI secretion system effector</fullName>
    </submittedName>
</protein>
<dbReference type="Gene3D" id="2.30.110.20">
    <property type="entry name" value="Hcp1-like"/>
    <property type="match status" value="1"/>
</dbReference>
<dbReference type="AlphaFoldDB" id="A0A3R9VY40"/>
<dbReference type="InterPro" id="IPR052947">
    <property type="entry name" value="T6SS_Hcp1_domain"/>
</dbReference>
<dbReference type="SUPFAM" id="SSF141452">
    <property type="entry name" value="Hcp1-like"/>
    <property type="match status" value="1"/>
</dbReference>
<dbReference type="InterPro" id="IPR036624">
    <property type="entry name" value="Hcp1-lik_sf"/>
</dbReference>
<proteinExistence type="predicted"/>
<dbReference type="EMBL" id="RWHU01000008">
    <property type="protein sequence ID" value="RSK64907.1"/>
    <property type="molecule type" value="Genomic_DNA"/>
</dbReference>
<evidence type="ECO:0000313" key="2">
    <source>
        <dbReference type="Proteomes" id="UP000276389"/>
    </source>
</evidence>
<dbReference type="Proteomes" id="UP000276389">
    <property type="component" value="Unassembled WGS sequence"/>
</dbReference>
<organism evidence="1 2">
    <name type="scientific">Enterobacter huaxiensis</name>
    <dbReference type="NCBI Taxonomy" id="2494702"/>
    <lineage>
        <taxon>Bacteria</taxon>
        <taxon>Pseudomonadati</taxon>
        <taxon>Pseudomonadota</taxon>
        <taxon>Gammaproteobacteria</taxon>
        <taxon>Enterobacterales</taxon>
        <taxon>Enterobacteriaceae</taxon>
        <taxon>Enterobacter</taxon>
    </lineage>
</organism>
<evidence type="ECO:0000313" key="1">
    <source>
        <dbReference type="EMBL" id="RSK64907.1"/>
    </source>
</evidence>
<dbReference type="NCBIfam" id="TIGR03344">
    <property type="entry name" value="VI_effect_Hcp1"/>
    <property type="match status" value="1"/>
</dbReference>
<gene>
    <name evidence="1" type="ORF">EJE24_19620</name>
</gene>